<dbReference type="HOGENOM" id="CLU_968235_0_0_1"/>
<dbReference type="STRING" id="650164.K5V6P2"/>
<dbReference type="KEGG" id="pco:PHACADRAFT_252647"/>
<sequence length="288" mass="31073">MDLRERTHSNLSELESLSDSDWLDIASSRTSEDGDSVVGFDDSDREDVEGRPFSRHSFSSLASSTDEVVEGWEGLIDDSADEPLSVVAEQPADYVFTTADGEHKVRAPSPEGEEDPEDERVKAALDQSMMSTLSSSRSSSLANSVQTSIVHSTRSLRLSFPDPTTSRIESLNNSFEQLSPEDADPTTSDDAQETLRGAVGPDVCPAPEVEVPVQAPVIGDESDASTLPDNTVFDVVLYGSSLLSKATFIDSLLEKWALASGLILTKKAFHEPRAAVHTFKGFEDGCAI</sequence>
<evidence type="ECO:0000256" key="1">
    <source>
        <dbReference type="SAM" id="MobiDB-lite"/>
    </source>
</evidence>
<feature type="region of interest" description="Disordered" evidence="1">
    <location>
        <begin position="1"/>
        <end position="57"/>
    </location>
</feature>
<dbReference type="GeneID" id="18915544"/>
<reference evidence="2 3" key="1">
    <citation type="journal article" date="2012" name="BMC Genomics">
        <title>Comparative genomics of the white-rot fungi, Phanerochaete carnosa and P. chrysosporium, to elucidate the genetic basis of the distinct wood types they colonize.</title>
        <authorList>
            <person name="Suzuki H."/>
            <person name="MacDonald J."/>
            <person name="Syed K."/>
            <person name="Salamov A."/>
            <person name="Hori C."/>
            <person name="Aerts A."/>
            <person name="Henrissat B."/>
            <person name="Wiebenga A."/>
            <person name="vanKuyk P.A."/>
            <person name="Barry K."/>
            <person name="Lindquist E."/>
            <person name="LaButti K."/>
            <person name="Lapidus A."/>
            <person name="Lucas S."/>
            <person name="Coutinho P."/>
            <person name="Gong Y."/>
            <person name="Samejima M."/>
            <person name="Mahadevan R."/>
            <person name="Abou-Zaid M."/>
            <person name="de Vries R.P."/>
            <person name="Igarashi K."/>
            <person name="Yadav J.S."/>
            <person name="Grigoriev I.V."/>
            <person name="Master E.R."/>
        </authorList>
    </citation>
    <scope>NUCLEOTIDE SEQUENCE [LARGE SCALE GENOMIC DNA]</scope>
    <source>
        <strain evidence="2 3">HHB-10118-sp</strain>
    </source>
</reference>
<feature type="non-terminal residue" evidence="2">
    <location>
        <position position="288"/>
    </location>
</feature>
<dbReference type="Proteomes" id="UP000008370">
    <property type="component" value="Unassembled WGS sequence"/>
</dbReference>
<evidence type="ECO:0000313" key="3">
    <source>
        <dbReference type="Proteomes" id="UP000008370"/>
    </source>
</evidence>
<gene>
    <name evidence="2" type="ORF">PHACADRAFT_252647</name>
</gene>
<dbReference type="OrthoDB" id="3256495at2759"/>
<feature type="region of interest" description="Disordered" evidence="1">
    <location>
        <begin position="100"/>
        <end position="119"/>
    </location>
</feature>
<evidence type="ECO:0000313" key="2">
    <source>
        <dbReference type="EMBL" id="EKM58376.1"/>
    </source>
</evidence>
<dbReference type="RefSeq" id="XP_007393692.1">
    <property type="nucleotide sequence ID" value="XM_007393630.1"/>
</dbReference>
<dbReference type="EMBL" id="JH930470">
    <property type="protein sequence ID" value="EKM58376.1"/>
    <property type="molecule type" value="Genomic_DNA"/>
</dbReference>
<keyword evidence="3" id="KW-1185">Reference proteome</keyword>
<name>K5V6P2_PHACS</name>
<accession>K5V6P2</accession>
<proteinExistence type="predicted"/>
<dbReference type="AlphaFoldDB" id="K5V6P2"/>
<protein>
    <submittedName>
        <fullName evidence="2">Uncharacterized protein</fullName>
    </submittedName>
</protein>
<organism evidence="2 3">
    <name type="scientific">Phanerochaete carnosa (strain HHB-10118-sp)</name>
    <name type="common">White-rot fungus</name>
    <name type="synonym">Peniophora carnosa</name>
    <dbReference type="NCBI Taxonomy" id="650164"/>
    <lineage>
        <taxon>Eukaryota</taxon>
        <taxon>Fungi</taxon>
        <taxon>Dikarya</taxon>
        <taxon>Basidiomycota</taxon>
        <taxon>Agaricomycotina</taxon>
        <taxon>Agaricomycetes</taxon>
        <taxon>Polyporales</taxon>
        <taxon>Phanerochaetaceae</taxon>
        <taxon>Phanerochaete</taxon>
    </lineage>
</organism>
<dbReference type="InParanoid" id="K5V6P2"/>